<feature type="region of interest" description="Disordered" evidence="1">
    <location>
        <begin position="465"/>
        <end position="486"/>
    </location>
</feature>
<keyword evidence="3" id="KW-1185">Reference proteome</keyword>
<feature type="compositionally biased region" description="Basic and acidic residues" evidence="1">
    <location>
        <begin position="112"/>
        <end position="125"/>
    </location>
</feature>
<evidence type="ECO:0000256" key="1">
    <source>
        <dbReference type="SAM" id="MobiDB-lite"/>
    </source>
</evidence>
<organism evidence="2 3">
    <name type="scientific">Durusdinium trenchii</name>
    <dbReference type="NCBI Taxonomy" id="1381693"/>
    <lineage>
        <taxon>Eukaryota</taxon>
        <taxon>Sar</taxon>
        <taxon>Alveolata</taxon>
        <taxon>Dinophyceae</taxon>
        <taxon>Suessiales</taxon>
        <taxon>Symbiodiniaceae</taxon>
        <taxon>Durusdinium</taxon>
    </lineage>
</organism>
<feature type="compositionally biased region" description="Basic and acidic residues" evidence="1">
    <location>
        <begin position="221"/>
        <end position="230"/>
    </location>
</feature>
<dbReference type="Proteomes" id="UP001642484">
    <property type="component" value="Unassembled WGS sequence"/>
</dbReference>
<accession>A0ABP0ND22</accession>
<dbReference type="EMBL" id="CAXAMN010021499">
    <property type="protein sequence ID" value="CAK9060294.1"/>
    <property type="molecule type" value="Genomic_DNA"/>
</dbReference>
<gene>
    <name evidence="2" type="ORF">CCMP2556_LOCUS29661</name>
</gene>
<proteinExistence type="predicted"/>
<protein>
    <submittedName>
        <fullName evidence="2">Uncharacterized protein</fullName>
    </submittedName>
</protein>
<sequence length="486" mass="53131">MLSIFADEQFKGSALVDLAQSKGVRQPTSKEISINYVWLLPCVNYSPAKVPSAYFLTDVFVELDKRLDKKLFRPAKGECRVQLAGLEGCKLKRCLGALRALWRSSRTGGSEKMRHLKSFLRDSPAHHGRKRRPSLSSGDEAADEAADDPVSDEAADEPVSDEADPAPHPASDEAADDPVSDEAARDSASEDSEGPASEEPSSESDDEEKSAAKGTSEPCEDAARLEKASSDDSLTAPTLVLGQSNDSEESNDESSSEHRDSQVSSGWMGKAINYYGRQEREAMDWETKTHQKLLADIKSDLEEAMGGVLLQGEQWIRYEEWCSKALRTYGDSAYAKLSGLDYFKEWILKSKETAQKRPFNKALGLMGMGEALDDTDSNAKTPAAKRPKQGDEVARALFQTPPPIVGPQTAPKFDRKAKHMSERKGQDTLDALGGGQFGDIMTKFHEHDLDALGVPEEARPRVGQLHHGRHGYTARSKSGAASCPDI</sequence>
<evidence type="ECO:0000313" key="3">
    <source>
        <dbReference type="Proteomes" id="UP001642484"/>
    </source>
</evidence>
<feature type="compositionally biased region" description="Acidic residues" evidence="1">
    <location>
        <begin position="140"/>
        <end position="164"/>
    </location>
</feature>
<evidence type="ECO:0000313" key="2">
    <source>
        <dbReference type="EMBL" id="CAK9060294.1"/>
    </source>
</evidence>
<reference evidence="2 3" key="1">
    <citation type="submission" date="2024-02" db="EMBL/GenBank/DDBJ databases">
        <authorList>
            <person name="Chen Y."/>
            <person name="Shah S."/>
            <person name="Dougan E. K."/>
            <person name="Thang M."/>
            <person name="Chan C."/>
        </authorList>
    </citation>
    <scope>NUCLEOTIDE SEQUENCE [LARGE SCALE GENOMIC DNA]</scope>
</reference>
<feature type="region of interest" description="Disordered" evidence="1">
    <location>
        <begin position="112"/>
        <end position="264"/>
    </location>
</feature>
<comment type="caution">
    <text evidence="2">The sequence shown here is derived from an EMBL/GenBank/DDBJ whole genome shotgun (WGS) entry which is preliminary data.</text>
</comment>
<name>A0ABP0ND22_9DINO</name>